<reference evidence="2" key="1">
    <citation type="submission" date="2016-11" db="UniProtKB">
        <authorList>
            <consortium name="WormBaseParasite"/>
        </authorList>
    </citation>
    <scope>IDENTIFICATION</scope>
</reference>
<evidence type="ECO:0000313" key="2">
    <source>
        <dbReference type="WBParaSite" id="Hba_05793"/>
    </source>
</evidence>
<keyword evidence="1" id="KW-1185">Reference proteome</keyword>
<dbReference type="WBParaSite" id="Hba_05793">
    <property type="protein sequence ID" value="Hba_05793"/>
    <property type="gene ID" value="Hba_05793"/>
</dbReference>
<accession>A0A1I7WKY2</accession>
<dbReference type="AlphaFoldDB" id="A0A1I7WKY2"/>
<sequence length="26" mass="2891">MGYGITPSVPDIFKSFRRVVAQLLPV</sequence>
<organism evidence="1 2">
    <name type="scientific">Heterorhabditis bacteriophora</name>
    <name type="common">Entomopathogenic nematode worm</name>
    <dbReference type="NCBI Taxonomy" id="37862"/>
    <lineage>
        <taxon>Eukaryota</taxon>
        <taxon>Metazoa</taxon>
        <taxon>Ecdysozoa</taxon>
        <taxon>Nematoda</taxon>
        <taxon>Chromadorea</taxon>
        <taxon>Rhabditida</taxon>
        <taxon>Rhabditina</taxon>
        <taxon>Rhabditomorpha</taxon>
        <taxon>Strongyloidea</taxon>
        <taxon>Heterorhabditidae</taxon>
        <taxon>Heterorhabditis</taxon>
    </lineage>
</organism>
<evidence type="ECO:0000313" key="1">
    <source>
        <dbReference type="Proteomes" id="UP000095283"/>
    </source>
</evidence>
<dbReference type="Proteomes" id="UP000095283">
    <property type="component" value="Unplaced"/>
</dbReference>
<name>A0A1I7WKY2_HETBA</name>
<protein>
    <submittedName>
        <fullName evidence="2">LysR family transcriptional regulator</fullName>
    </submittedName>
</protein>
<proteinExistence type="predicted"/>